<feature type="active site" description="For GATase activity" evidence="8">
    <location>
        <position position="2"/>
    </location>
</feature>
<keyword evidence="8" id="KW-0028">Amino-acid biosynthesis</keyword>
<dbReference type="Pfam" id="PF00733">
    <property type="entry name" value="Asn_synthase"/>
    <property type="match status" value="1"/>
</dbReference>
<dbReference type="PANTHER" id="PTHR43284">
    <property type="entry name" value="ASPARAGINE SYNTHETASE (GLUTAMINE-HYDROLYZING)"/>
    <property type="match status" value="1"/>
</dbReference>
<name>A0A4P7BTS2_9GAMM</name>
<dbReference type="Gene3D" id="3.60.20.10">
    <property type="entry name" value="Glutamine Phosphoribosylpyrophosphate, subunit 1, domain 1"/>
    <property type="match status" value="1"/>
</dbReference>
<dbReference type="EC" id="6.3.5.4" evidence="3"/>
<keyword evidence="4 9" id="KW-0547">Nucleotide-binding</keyword>
<dbReference type="InterPro" id="IPR001962">
    <property type="entry name" value="Asn_synthase"/>
</dbReference>
<dbReference type="OrthoDB" id="9763290at2"/>
<dbReference type="CDD" id="cd01991">
    <property type="entry name" value="Asn_synthase_B_C"/>
    <property type="match status" value="1"/>
</dbReference>
<evidence type="ECO:0000256" key="8">
    <source>
        <dbReference type="PIRSR" id="PIRSR001589-1"/>
    </source>
</evidence>
<dbReference type="SUPFAM" id="SSF56235">
    <property type="entry name" value="N-terminal nucleophile aminohydrolases (Ntn hydrolases)"/>
    <property type="match status" value="1"/>
</dbReference>
<evidence type="ECO:0000256" key="7">
    <source>
        <dbReference type="ARBA" id="ARBA00048741"/>
    </source>
</evidence>
<dbReference type="Pfam" id="PF13537">
    <property type="entry name" value="GATase_7"/>
    <property type="match status" value="1"/>
</dbReference>
<dbReference type="InterPro" id="IPR014729">
    <property type="entry name" value="Rossmann-like_a/b/a_fold"/>
</dbReference>
<feature type="binding site" evidence="9">
    <location>
        <position position="99"/>
    </location>
    <ligand>
        <name>L-glutamine</name>
        <dbReference type="ChEBI" id="CHEBI:58359"/>
    </ligand>
</feature>
<sequence length="642" mass="73358">MCGLIFMYSPHLEPSERIIKVYSGLTRIAHRGPDDQGISAEGQWAMGHRRLSIIDQKCSQQPISDPTGRYFLTYNGEVYNYRELRAGLLSNWSFRTQGDTEAVLAGLVTYGPDFLHQMEGMWALAFWDRQERNLLLARDRMGKKPLYYQPQKEAICCASELSALSCLSDQVWTEDLNSTADYFRYGYYLPGTTAYQDVFEVLPGHVLTWSPHGNTHSQSYWSLPLTHFTGTQKQARALLHDKLIQAIQRRLVADVEVGAFLSGGIDSSLIVSLLSQELNFTPKTFTIGFSEIAYDERRYARIIAERCQTQHYEQCLEQWDAARLQQLILDHIGQPFADSSLLPTALVSELAAQHVKVVLSGDGGDELFSGYQRYQARAILRWYTRLPKGLRKGIGQIIRALPEPMVHHSRSLLKKAHLFEDIVQRMDAETPYLAPLFYSPTDFQRLAPELVGYGHTPPQLPEESRLDDIQAMMTADALIYLPQDILTKVDRASMAYGLESRAPFLDKEVVELAFSLPRHWHRHGLQGKHLLKETFAGCLSTEIWQRRKQGFAVPIHSWFRGAMGNDLEKLLQEGDSPLNRSQVLALLTAHRKQQRDHGYRLWQIYVYLLWRSRQVQQIDHHLSTTSDLSDGNWHLNRASVGA</sequence>
<proteinExistence type="inferred from homology"/>
<evidence type="ECO:0000313" key="13">
    <source>
        <dbReference type="Proteomes" id="UP000294325"/>
    </source>
</evidence>
<dbReference type="EMBL" id="CP038033">
    <property type="protein sequence ID" value="QBQ53261.1"/>
    <property type="molecule type" value="Genomic_DNA"/>
</dbReference>
<keyword evidence="13" id="KW-1185">Reference proteome</keyword>
<dbReference type="GO" id="GO:0005524">
    <property type="term" value="F:ATP binding"/>
    <property type="evidence" value="ECO:0007669"/>
    <property type="project" value="UniProtKB-KW"/>
</dbReference>
<feature type="domain" description="Glutamine amidotransferase type-2" evidence="11">
    <location>
        <begin position="2"/>
        <end position="212"/>
    </location>
</feature>
<dbReference type="GO" id="GO:0005829">
    <property type="term" value="C:cytosol"/>
    <property type="evidence" value="ECO:0007669"/>
    <property type="project" value="TreeGrafter"/>
</dbReference>
<evidence type="ECO:0000256" key="6">
    <source>
        <dbReference type="ARBA" id="ARBA00022962"/>
    </source>
</evidence>
<keyword evidence="5 9" id="KW-0067">ATP-binding</keyword>
<gene>
    <name evidence="12" type="primary">asnB</name>
    <name evidence="12" type="ORF">E3U44_01125</name>
</gene>
<comment type="pathway">
    <text evidence="1">Amino-acid biosynthesis; L-asparagine biosynthesis; L-asparagine from L-aspartate (L-Gln route): step 1/1.</text>
</comment>
<dbReference type="InterPro" id="IPR017932">
    <property type="entry name" value="GATase_2_dom"/>
</dbReference>
<evidence type="ECO:0000256" key="2">
    <source>
        <dbReference type="ARBA" id="ARBA00005752"/>
    </source>
</evidence>
<dbReference type="CDD" id="cd00712">
    <property type="entry name" value="AsnB"/>
    <property type="match status" value="1"/>
</dbReference>
<feature type="site" description="Important for beta-aspartyl-AMP intermediate formation" evidence="10">
    <location>
        <position position="362"/>
    </location>
</feature>
<reference evidence="12 13" key="1">
    <citation type="submission" date="2019-03" db="EMBL/GenBank/DDBJ databases">
        <title>The genome sequence of Nitrosococcus wardiae strain D1FHST reveals the archetypal metabolic capacity of ammonia-oxidizing Gammaproteobacteria.</title>
        <authorList>
            <person name="Wang L."/>
            <person name="Lim C.K."/>
            <person name="Hanson T.E."/>
            <person name="Dang H."/>
            <person name="Klotz M.G."/>
        </authorList>
    </citation>
    <scope>NUCLEOTIDE SEQUENCE [LARGE SCALE GENOMIC DNA]</scope>
    <source>
        <strain evidence="12 13">D1FHS</strain>
    </source>
</reference>
<comment type="catalytic activity">
    <reaction evidence="7">
        <text>L-aspartate + L-glutamine + ATP + H2O = L-asparagine + L-glutamate + AMP + diphosphate + H(+)</text>
        <dbReference type="Rhea" id="RHEA:12228"/>
        <dbReference type="ChEBI" id="CHEBI:15377"/>
        <dbReference type="ChEBI" id="CHEBI:15378"/>
        <dbReference type="ChEBI" id="CHEBI:29985"/>
        <dbReference type="ChEBI" id="CHEBI:29991"/>
        <dbReference type="ChEBI" id="CHEBI:30616"/>
        <dbReference type="ChEBI" id="CHEBI:33019"/>
        <dbReference type="ChEBI" id="CHEBI:58048"/>
        <dbReference type="ChEBI" id="CHEBI:58359"/>
        <dbReference type="ChEBI" id="CHEBI:456215"/>
        <dbReference type="EC" id="6.3.5.4"/>
    </reaction>
</comment>
<dbReference type="InterPro" id="IPR033738">
    <property type="entry name" value="AsnB_N"/>
</dbReference>
<evidence type="ECO:0000256" key="9">
    <source>
        <dbReference type="PIRSR" id="PIRSR001589-2"/>
    </source>
</evidence>
<dbReference type="NCBIfam" id="TIGR01536">
    <property type="entry name" value="asn_synth_AEB"/>
    <property type="match status" value="1"/>
</dbReference>
<dbReference type="PROSITE" id="PS51278">
    <property type="entry name" value="GATASE_TYPE_2"/>
    <property type="match status" value="1"/>
</dbReference>
<feature type="binding site" evidence="9">
    <location>
        <begin position="360"/>
        <end position="361"/>
    </location>
    <ligand>
        <name>ATP</name>
        <dbReference type="ChEBI" id="CHEBI:30616"/>
    </ligand>
</feature>
<evidence type="ECO:0000256" key="1">
    <source>
        <dbReference type="ARBA" id="ARBA00005187"/>
    </source>
</evidence>
<accession>A0A4P7BTS2</accession>
<dbReference type="PANTHER" id="PTHR43284:SF1">
    <property type="entry name" value="ASPARAGINE SYNTHETASE"/>
    <property type="match status" value="1"/>
</dbReference>
<evidence type="ECO:0000259" key="11">
    <source>
        <dbReference type="PROSITE" id="PS51278"/>
    </source>
</evidence>
<keyword evidence="8" id="KW-0061">Asparagine biosynthesis</keyword>
<dbReference type="GO" id="GO:0004066">
    <property type="term" value="F:asparagine synthase (glutamine-hydrolyzing) activity"/>
    <property type="evidence" value="ECO:0007669"/>
    <property type="project" value="UniProtKB-EC"/>
</dbReference>
<organism evidence="12 13">
    <name type="scientific">Nitrosococcus wardiae</name>
    <dbReference type="NCBI Taxonomy" id="1814290"/>
    <lineage>
        <taxon>Bacteria</taxon>
        <taxon>Pseudomonadati</taxon>
        <taxon>Pseudomonadota</taxon>
        <taxon>Gammaproteobacteria</taxon>
        <taxon>Chromatiales</taxon>
        <taxon>Chromatiaceae</taxon>
        <taxon>Nitrosococcus</taxon>
    </lineage>
</organism>
<evidence type="ECO:0000256" key="3">
    <source>
        <dbReference type="ARBA" id="ARBA00012737"/>
    </source>
</evidence>
<dbReference type="GO" id="GO:0006529">
    <property type="term" value="P:asparagine biosynthetic process"/>
    <property type="evidence" value="ECO:0007669"/>
    <property type="project" value="UniProtKB-KW"/>
</dbReference>
<dbReference type="Gene3D" id="3.40.50.620">
    <property type="entry name" value="HUPs"/>
    <property type="match status" value="1"/>
</dbReference>
<evidence type="ECO:0000256" key="4">
    <source>
        <dbReference type="ARBA" id="ARBA00022741"/>
    </source>
</evidence>
<dbReference type="RefSeq" id="WP_134356277.1">
    <property type="nucleotide sequence ID" value="NZ_CP038033.1"/>
</dbReference>
<dbReference type="PIRSF" id="PIRSF001589">
    <property type="entry name" value="Asn_synthetase_glu-h"/>
    <property type="match status" value="1"/>
</dbReference>
<dbReference type="Proteomes" id="UP000294325">
    <property type="component" value="Chromosome"/>
</dbReference>
<dbReference type="InterPro" id="IPR029055">
    <property type="entry name" value="Ntn_hydrolases_N"/>
</dbReference>
<feature type="binding site" evidence="9">
    <location>
        <position position="287"/>
    </location>
    <ligand>
        <name>ATP</name>
        <dbReference type="ChEBI" id="CHEBI:30616"/>
    </ligand>
</feature>
<evidence type="ECO:0000256" key="10">
    <source>
        <dbReference type="PIRSR" id="PIRSR001589-3"/>
    </source>
</evidence>
<keyword evidence="12" id="KW-0436">Ligase</keyword>
<dbReference type="InterPro" id="IPR051786">
    <property type="entry name" value="ASN_synthetase/amidase"/>
</dbReference>
<dbReference type="AlphaFoldDB" id="A0A4P7BTS2"/>
<dbReference type="KEGG" id="nwr:E3U44_01125"/>
<dbReference type="InterPro" id="IPR006426">
    <property type="entry name" value="Asn_synth_AEB"/>
</dbReference>
<dbReference type="SUPFAM" id="SSF52402">
    <property type="entry name" value="Adenine nucleotide alpha hydrolases-like"/>
    <property type="match status" value="1"/>
</dbReference>
<comment type="similarity">
    <text evidence="2">Belongs to the asparagine synthetase family.</text>
</comment>
<protein>
    <recommendedName>
        <fullName evidence="3">asparagine synthase (glutamine-hydrolyzing)</fullName>
        <ecNumber evidence="3">6.3.5.4</ecNumber>
    </recommendedName>
</protein>
<evidence type="ECO:0000256" key="5">
    <source>
        <dbReference type="ARBA" id="ARBA00022840"/>
    </source>
</evidence>
<evidence type="ECO:0000313" key="12">
    <source>
        <dbReference type="EMBL" id="QBQ53261.1"/>
    </source>
</evidence>
<keyword evidence="6 8" id="KW-0315">Glutamine amidotransferase</keyword>